<keyword evidence="7" id="KW-1185">Reference proteome</keyword>
<evidence type="ECO:0000256" key="1">
    <source>
        <dbReference type="ARBA" id="ARBA00009836"/>
    </source>
</evidence>
<evidence type="ECO:0000256" key="2">
    <source>
        <dbReference type="ARBA" id="ARBA00022679"/>
    </source>
</evidence>
<dbReference type="GO" id="GO:0006388">
    <property type="term" value="P:tRNA splicing, via endonucleolytic cleavage and ligation"/>
    <property type="evidence" value="ECO:0007669"/>
    <property type="project" value="UniProtKB-UniRule"/>
</dbReference>
<dbReference type="InterPro" id="IPR042081">
    <property type="entry name" value="RNA_2'-PTrans_C"/>
</dbReference>
<accession>K4LC64</accession>
<dbReference type="Gene3D" id="1.10.10.970">
    <property type="entry name" value="RNA 2'-phosphotransferase, Tpt1/KptA family, N-terminal domain"/>
    <property type="match status" value="1"/>
</dbReference>
<keyword evidence="3 5" id="KW-0520">NAD</keyword>
<gene>
    <name evidence="5 6" type="primary">kptA</name>
    <name evidence="6" type="ordered locus">Tph_c00590</name>
</gene>
<dbReference type="EC" id="2.7.1.-" evidence="5"/>
<dbReference type="Pfam" id="PF01885">
    <property type="entry name" value="PTS_2-RNA"/>
    <property type="match status" value="1"/>
</dbReference>
<keyword evidence="2 5" id="KW-0808">Transferase</keyword>
<dbReference type="InterPro" id="IPR002745">
    <property type="entry name" value="Ptrans_KptA/Tpt1"/>
</dbReference>
<comment type="similarity">
    <text evidence="1 5">Belongs to the KptA/TPT1 family.</text>
</comment>
<dbReference type="InterPro" id="IPR042080">
    <property type="entry name" value="RNA_2'-PTrans_N"/>
</dbReference>
<dbReference type="STRING" id="1089553.Tph_c00590"/>
<dbReference type="InterPro" id="IPR022928">
    <property type="entry name" value="RNA_2'-PTrans_KptA"/>
</dbReference>
<evidence type="ECO:0000313" key="7">
    <source>
        <dbReference type="Proteomes" id="UP000000467"/>
    </source>
</evidence>
<dbReference type="KEGG" id="tpz:Tph_c00590"/>
<evidence type="ECO:0000256" key="5">
    <source>
        <dbReference type="HAMAP-Rule" id="MF_00299"/>
    </source>
</evidence>
<comment type="function">
    <text evidence="4 5">Removes the 2'-phosphate from RNA via an intermediate in which the phosphate is ADP-ribosylated by NAD followed by a presumed transesterification to release the RNA and generate ADP-ribose 1''-2''-cyclic phosphate (APPR&gt;P). May function as an ADP-ribosylase.</text>
</comment>
<proteinExistence type="inferred from homology"/>
<reference evidence="6 7" key="1">
    <citation type="journal article" date="2012" name="BMC Genomics">
        <title>Genome-guided analysis of physiological and morphological traits of the fermentative acetate oxidizer Thermacetogenium phaeum.</title>
        <authorList>
            <person name="Oehler D."/>
            <person name="Poehlein A."/>
            <person name="Leimbach A."/>
            <person name="Muller N."/>
            <person name="Daniel R."/>
            <person name="Gottschalk G."/>
            <person name="Schink B."/>
        </authorList>
    </citation>
    <scope>NUCLEOTIDE SEQUENCE [LARGE SCALE GENOMIC DNA]</scope>
    <source>
        <strain evidence="7">ATCC BAA-254 / DSM 26808 / PB</strain>
    </source>
</reference>
<evidence type="ECO:0000256" key="3">
    <source>
        <dbReference type="ARBA" id="ARBA00023027"/>
    </source>
</evidence>
<dbReference type="HOGENOM" id="CLU_052998_4_0_9"/>
<dbReference type="PANTHER" id="PTHR12684:SF2">
    <property type="entry name" value="TRNA 2'-PHOSPHOTRANSFERASE 1"/>
    <property type="match status" value="1"/>
</dbReference>
<dbReference type="EMBL" id="CP003732">
    <property type="protein sequence ID" value="AFV10308.1"/>
    <property type="molecule type" value="Genomic_DNA"/>
</dbReference>
<dbReference type="SUPFAM" id="SSF56399">
    <property type="entry name" value="ADP-ribosylation"/>
    <property type="match status" value="1"/>
</dbReference>
<organism evidence="6 7">
    <name type="scientific">Thermacetogenium phaeum (strain ATCC BAA-254 / DSM 26808 / PB)</name>
    <dbReference type="NCBI Taxonomy" id="1089553"/>
    <lineage>
        <taxon>Bacteria</taxon>
        <taxon>Bacillati</taxon>
        <taxon>Bacillota</taxon>
        <taxon>Clostridia</taxon>
        <taxon>Thermoanaerobacterales</taxon>
        <taxon>Thermoanaerobacteraceae</taxon>
        <taxon>Thermacetogenium</taxon>
    </lineage>
</organism>
<dbReference type="HAMAP" id="MF_00299">
    <property type="entry name" value="KptA"/>
    <property type="match status" value="1"/>
</dbReference>
<dbReference type="GO" id="GO:0000215">
    <property type="term" value="F:tRNA 2'-phosphotransferase activity"/>
    <property type="evidence" value="ECO:0007669"/>
    <property type="project" value="TreeGrafter"/>
</dbReference>
<dbReference type="Proteomes" id="UP000000467">
    <property type="component" value="Chromosome"/>
</dbReference>
<dbReference type="Gene3D" id="3.20.170.30">
    <property type="match status" value="1"/>
</dbReference>
<sequence>MDHVRLSKLVAYALRHAPQEFGLRLDEEGWAPVSDLLAALHRRGWSDLDVRGLQEMIRSAEKKRFEMAGGKIRALYGHSRSQRVVKEPAFPPEILYHGTARRFLPSIKENGLLPGRRQYVHLSVDVPTALEVGRRHDSRPVILRVWARRACDAGVKFFLGNDRIWLAEAVPAGYLEFPQG</sequence>
<dbReference type="eggNOG" id="COG1859">
    <property type="taxonomic scope" value="Bacteria"/>
</dbReference>
<evidence type="ECO:0000256" key="4">
    <source>
        <dbReference type="ARBA" id="ARBA00025212"/>
    </source>
</evidence>
<dbReference type="AlphaFoldDB" id="K4LC64"/>
<name>K4LC64_THEPS</name>
<dbReference type="GO" id="GO:0003950">
    <property type="term" value="F:NAD+ poly-ADP-ribosyltransferase activity"/>
    <property type="evidence" value="ECO:0007669"/>
    <property type="project" value="InterPro"/>
</dbReference>
<dbReference type="RefSeq" id="WP_015049228.1">
    <property type="nucleotide sequence ID" value="NC_018870.1"/>
</dbReference>
<protein>
    <recommendedName>
        <fullName evidence="5">Probable RNA 2'-phosphotransferase</fullName>
        <ecNumber evidence="5">2.7.1.-</ecNumber>
    </recommendedName>
</protein>
<dbReference type="OrthoDB" id="4537997at2"/>
<evidence type="ECO:0000313" key="6">
    <source>
        <dbReference type="EMBL" id="AFV10308.1"/>
    </source>
</evidence>
<dbReference type="PANTHER" id="PTHR12684">
    <property type="entry name" value="PUTATIVE PHOSPHOTRANSFERASE"/>
    <property type="match status" value="1"/>
</dbReference>